<protein>
    <recommendedName>
        <fullName evidence="9">Peptidase S59 domain-containing protein</fullName>
    </recommendedName>
</protein>
<keyword evidence="6" id="KW-0906">Nuclear pore complex</keyword>
<reference evidence="10" key="1">
    <citation type="submission" date="2022-12" db="EMBL/GenBank/DDBJ databases">
        <title>Draft genome assemblies for two species of Escallonia (Escalloniales).</title>
        <authorList>
            <person name="Chanderbali A."/>
            <person name="Dervinis C."/>
            <person name="Anghel I."/>
            <person name="Soltis D."/>
            <person name="Soltis P."/>
            <person name="Zapata F."/>
        </authorList>
    </citation>
    <scope>NUCLEOTIDE SEQUENCE</scope>
    <source>
        <strain evidence="10">UCBG92.1500</strain>
        <tissue evidence="10">Leaf</tissue>
    </source>
</reference>
<dbReference type="Pfam" id="PF12110">
    <property type="entry name" value="Nup96"/>
    <property type="match status" value="1"/>
</dbReference>
<keyword evidence="3" id="KW-0509">mRNA transport</keyword>
<dbReference type="AlphaFoldDB" id="A0AA88R503"/>
<dbReference type="InterPro" id="IPR021967">
    <property type="entry name" value="Nup98_C"/>
</dbReference>
<accession>A0AA88R503</accession>
<dbReference type="GO" id="GO:0051028">
    <property type="term" value="P:mRNA transport"/>
    <property type="evidence" value="ECO:0007669"/>
    <property type="project" value="UniProtKB-KW"/>
</dbReference>
<dbReference type="PANTHER" id="PTHR23198">
    <property type="entry name" value="NUCLEOPORIN"/>
    <property type="match status" value="1"/>
</dbReference>
<evidence type="ECO:0000313" key="10">
    <source>
        <dbReference type="EMBL" id="KAK2982849.1"/>
    </source>
</evidence>
<dbReference type="InterPro" id="IPR036903">
    <property type="entry name" value="Nup98_auto-Pept-S59_dom_sf"/>
</dbReference>
<feature type="non-terminal residue" evidence="10">
    <location>
        <position position="1076"/>
    </location>
</feature>
<evidence type="ECO:0000256" key="5">
    <source>
        <dbReference type="ARBA" id="ARBA00023010"/>
    </source>
</evidence>
<sequence>MGTDLGTFNTRDSLFVYQPQCKKQKVILNSTDSSSACQGFAEIEAFLPTLRSSDYYMEPCLSELATQELMEPGYCSRVQDFTVGRLGYGSVKFMGETDVRWLDLDQIIKFNRHEVVVYEDETVKPTVGQGLNKASEVTLVLQIRFSPDSREHLLSEVVKKLRLRTERQGADFISFDPSKSEWKFSVQHFSRFGFGEDDEEDITMDDVAPEVQNCGDVNCDKVADLDEETGAVDPILLSHSLPAHLGLDPVKMKELRMLMFSAEEEDGDEINGMLSESNSWKKVHRSSPPAIRKTPLALLEYNPGSFGSNSPGSLLMAQQSKPLPWKTTKAEGFKLELKHETPLSGKQSKNVVDAALFMGRSFRVGWGPNGVLVHTGAPVGSCDPQGLLSSVISLEKVAIDKVVRDENNKVNEELIDYCFSSPLSFHKEINHETKEVGDGSFKLKLQKVVSNRLSLSEICRGYIGIIERQLDVPGLSSSARVVLMHQVMVWELIKVLFSHREFNRQWKSAGAEIEEDMVHDKKENSPEVDMEALPLIRRAEFSYWLQESVCHRVQDEVSALNESDLVHIFLLLTGRQLDAAVELAASRGDVRLACLLSQAGGSTLSRSDIASQLDLWRKNGLDFNFIEKDRIRLFELLAGNIHGALDDIKVDWKRFLGLLMWYQLPADTSLPIVFRTYQQLLYEGRAPYPVPVYIDEGPEEEAISWRPEERFDLAYYLMLLHANEESDISVLKTMFSSFASTHDPLDYHMIWHQRTVLEAVGVFSSNDLHVLDMGLVSQLLCLGHCHWAIYVVLHMPYRDDYPYLQATLIREILFQHCETWSTQELQRQFIEDLGIPSAWLHEAMAVYFSYYGDLSEALEHFLKCANWQKAHSIFITSVAHSLFLSAKHSEIWRLATTMEDYKSEIEDWDLGAGIYLSFYLLRSSLQEDNNTMSDLDTLDNKNEACGDFCGRLNESLAVWGSRLPVDARVVYSKMAAEVSNLLIADSGEGSTREAQLSCFDTIFKAPIPEDLRACHLQDAVSRQPRSTSSSYFQRKFKASPDCKSRDPARCLALRRRKHRLIRRRRTIPLPSISSAP</sequence>
<evidence type="ECO:0000256" key="8">
    <source>
        <dbReference type="ARBA" id="ARBA00065263"/>
    </source>
</evidence>
<evidence type="ECO:0000313" key="11">
    <source>
        <dbReference type="Proteomes" id="UP001187471"/>
    </source>
</evidence>
<comment type="subcellular location">
    <subcellularLocation>
        <location evidence="1">Nucleus</location>
        <location evidence="1">Nuclear pore complex</location>
    </subcellularLocation>
</comment>
<comment type="subunit">
    <text evidence="8">Part of the nuclear pore complex (NPC). The NPC has an eight-fold symmetrical structure comprising a central transport channel and two rings, the cytoplasmic and nuclear rings, to which eight filaments are attached. The cytoplasmic filaments have loose ends, while the nuclear filaments are joined in a distal ring, forming a nuclear basket. NPCs are highly dynamic in configuration and composition, and can be devided in 3 subcomplexes, the NUP62 subcomplex, the NUP107-160 subcomplex and the NUP93 subcomplex, containing approximately 30 different nucleoporin proteins.</text>
</comment>
<dbReference type="GO" id="GO:0048573">
    <property type="term" value="P:photoperiodism, flowering"/>
    <property type="evidence" value="ECO:0007669"/>
    <property type="project" value="UniProtKB-ARBA"/>
</dbReference>
<evidence type="ECO:0000256" key="1">
    <source>
        <dbReference type="ARBA" id="ARBA00004567"/>
    </source>
</evidence>
<keyword evidence="5" id="KW-0811">Translocation</keyword>
<comment type="caution">
    <text evidence="10">The sequence shown here is derived from an EMBL/GenBank/DDBJ whole genome shotgun (WGS) entry which is preliminary data.</text>
</comment>
<gene>
    <name evidence="10" type="ORF">RJ640_021339</name>
</gene>
<keyword evidence="7" id="KW-0539">Nucleus</keyword>
<organism evidence="10 11">
    <name type="scientific">Escallonia rubra</name>
    <dbReference type="NCBI Taxonomy" id="112253"/>
    <lineage>
        <taxon>Eukaryota</taxon>
        <taxon>Viridiplantae</taxon>
        <taxon>Streptophyta</taxon>
        <taxon>Embryophyta</taxon>
        <taxon>Tracheophyta</taxon>
        <taxon>Spermatophyta</taxon>
        <taxon>Magnoliopsida</taxon>
        <taxon>eudicotyledons</taxon>
        <taxon>Gunneridae</taxon>
        <taxon>Pentapetalae</taxon>
        <taxon>asterids</taxon>
        <taxon>campanulids</taxon>
        <taxon>Escalloniales</taxon>
        <taxon>Escalloniaceae</taxon>
        <taxon>Escallonia</taxon>
    </lineage>
</organism>
<dbReference type="GO" id="GO:0017056">
    <property type="term" value="F:structural constituent of nuclear pore"/>
    <property type="evidence" value="ECO:0007669"/>
    <property type="project" value="InterPro"/>
</dbReference>
<evidence type="ECO:0000256" key="6">
    <source>
        <dbReference type="ARBA" id="ARBA00023132"/>
    </source>
</evidence>
<dbReference type="EMBL" id="JAVXUO010001387">
    <property type="protein sequence ID" value="KAK2982849.1"/>
    <property type="molecule type" value="Genomic_DNA"/>
</dbReference>
<dbReference type="FunFam" id="3.30.1610.10:FF:000002">
    <property type="entry name" value="nuclear pore complex protein NUP98A"/>
    <property type="match status" value="1"/>
</dbReference>
<dbReference type="GO" id="GO:0005643">
    <property type="term" value="C:nuclear pore"/>
    <property type="evidence" value="ECO:0007669"/>
    <property type="project" value="UniProtKB-SubCell"/>
</dbReference>
<dbReference type="InterPro" id="IPR007230">
    <property type="entry name" value="Nup98_auto-Pept-S59_dom"/>
</dbReference>
<dbReference type="Proteomes" id="UP001187471">
    <property type="component" value="Unassembled WGS sequence"/>
</dbReference>
<dbReference type="InterPro" id="IPR037665">
    <property type="entry name" value="Nucleoporin_S59-like"/>
</dbReference>
<dbReference type="Gene3D" id="1.25.40.690">
    <property type="match status" value="1"/>
</dbReference>
<dbReference type="GO" id="GO:0015031">
    <property type="term" value="P:protein transport"/>
    <property type="evidence" value="ECO:0007669"/>
    <property type="project" value="UniProtKB-KW"/>
</dbReference>
<evidence type="ECO:0000256" key="3">
    <source>
        <dbReference type="ARBA" id="ARBA00022816"/>
    </source>
</evidence>
<keyword evidence="11" id="KW-1185">Reference proteome</keyword>
<name>A0AA88R503_9ASTE</name>
<evidence type="ECO:0000256" key="7">
    <source>
        <dbReference type="ARBA" id="ARBA00023242"/>
    </source>
</evidence>
<keyword evidence="4" id="KW-0653">Protein transport</keyword>
<dbReference type="Pfam" id="PF04096">
    <property type="entry name" value="Nucleoporin2"/>
    <property type="match status" value="1"/>
</dbReference>
<evidence type="ECO:0000256" key="2">
    <source>
        <dbReference type="ARBA" id="ARBA00022448"/>
    </source>
</evidence>
<dbReference type="PANTHER" id="PTHR23198:SF26">
    <property type="entry name" value="NUCLEAR PORE COMPLEX PROTEIN NUP96"/>
    <property type="match status" value="1"/>
</dbReference>
<keyword evidence="2" id="KW-0813">Transport</keyword>
<dbReference type="PROSITE" id="PS51434">
    <property type="entry name" value="NUP_C"/>
    <property type="match status" value="1"/>
</dbReference>
<feature type="domain" description="Peptidase S59" evidence="9">
    <location>
        <begin position="52"/>
        <end position="189"/>
    </location>
</feature>
<proteinExistence type="predicted"/>
<dbReference type="FunFam" id="1.25.40.690:FF:000002">
    <property type="entry name" value="Nuclear pore complex protein NUP96"/>
    <property type="match status" value="1"/>
</dbReference>
<dbReference type="Gene3D" id="3.30.1610.10">
    <property type="entry name" value="Peptidase S59, nucleoporin"/>
    <property type="match status" value="1"/>
</dbReference>
<evidence type="ECO:0000256" key="4">
    <source>
        <dbReference type="ARBA" id="ARBA00022927"/>
    </source>
</evidence>
<evidence type="ECO:0000259" key="9">
    <source>
        <dbReference type="PROSITE" id="PS51434"/>
    </source>
</evidence>
<dbReference type="SUPFAM" id="SSF82215">
    <property type="entry name" value="C-terminal autoproteolytic domain of nucleoporin nup98"/>
    <property type="match status" value="1"/>
</dbReference>